<keyword evidence="3" id="KW-0732">Signal</keyword>
<evidence type="ECO:0000313" key="6">
    <source>
        <dbReference type="Proteomes" id="UP000035368"/>
    </source>
</evidence>
<dbReference type="SUPFAM" id="SSF56219">
    <property type="entry name" value="DNase I-like"/>
    <property type="match status" value="1"/>
</dbReference>
<dbReference type="InterPro" id="IPR036691">
    <property type="entry name" value="Endo/exonu/phosph_ase_sf"/>
</dbReference>
<dbReference type="InterPro" id="IPR047971">
    <property type="entry name" value="ExeM-like"/>
</dbReference>
<dbReference type="Proteomes" id="UP000035368">
    <property type="component" value="Chromosome"/>
</dbReference>
<keyword evidence="6" id="KW-1185">Reference proteome</keyword>
<feature type="compositionally biased region" description="Low complexity" evidence="1">
    <location>
        <begin position="182"/>
        <end position="205"/>
    </location>
</feature>
<dbReference type="STRING" id="1050174.CEPID_10465"/>
<organism evidence="5 6">
    <name type="scientific">Corynebacterium epidermidicanis</name>
    <dbReference type="NCBI Taxonomy" id="1050174"/>
    <lineage>
        <taxon>Bacteria</taxon>
        <taxon>Bacillati</taxon>
        <taxon>Actinomycetota</taxon>
        <taxon>Actinomycetes</taxon>
        <taxon>Mycobacteriales</taxon>
        <taxon>Corynebacteriaceae</taxon>
        <taxon>Corynebacterium</taxon>
    </lineage>
</organism>
<dbReference type="Pfam" id="PF03372">
    <property type="entry name" value="Exo_endo_phos"/>
    <property type="match status" value="1"/>
</dbReference>
<feature type="region of interest" description="Disordered" evidence="1">
    <location>
        <begin position="827"/>
        <end position="861"/>
    </location>
</feature>
<name>A0A0G3GWL8_9CORY</name>
<dbReference type="PROSITE" id="PS51841">
    <property type="entry name" value="LTD"/>
    <property type="match status" value="1"/>
</dbReference>
<dbReference type="PANTHER" id="PTHR42834">
    <property type="entry name" value="ENDONUCLEASE/EXONUCLEASE/PHOSPHATASE FAMILY PROTEIN (AFU_ORTHOLOGUE AFUA_3G09210)"/>
    <property type="match status" value="1"/>
</dbReference>
<dbReference type="PATRIC" id="fig|1050174.4.peg.2107"/>
<evidence type="ECO:0000313" key="5">
    <source>
        <dbReference type="EMBL" id="AKK03923.1"/>
    </source>
</evidence>
<evidence type="ECO:0000256" key="1">
    <source>
        <dbReference type="SAM" id="MobiDB-lite"/>
    </source>
</evidence>
<feature type="transmembrane region" description="Helical" evidence="2">
    <location>
        <begin position="1036"/>
        <end position="1057"/>
    </location>
</feature>
<dbReference type="PANTHER" id="PTHR42834:SF1">
    <property type="entry name" value="ENDONUCLEASE_EXONUCLEASE_PHOSPHATASE FAMILY PROTEIN (AFU_ORTHOLOGUE AFUA_3G09210)"/>
    <property type="match status" value="1"/>
</dbReference>
<feature type="domain" description="LTD" evidence="4">
    <location>
        <begin position="15"/>
        <end position="138"/>
    </location>
</feature>
<feature type="compositionally biased region" description="Low complexity" evidence="1">
    <location>
        <begin position="828"/>
        <end position="861"/>
    </location>
</feature>
<keyword evidence="2" id="KW-0812">Transmembrane</keyword>
<feature type="chain" id="PRO_5005184512" evidence="3">
    <location>
        <begin position="22"/>
        <end position="1082"/>
    </location>
</feature>
<dbReference type="NCBIfam" id="NF033681">
    <property type="entry name" value="ExeM_NucH_DNase"/>
    <property type="match status" value="1"/>
</dbReference>
<protein>
    <submittedName>
        <fullName evidence="5">Putative extracellular nuclease</fullName>
    </submittedName>
</protein>
<evidence type="ECO:0000256" key="2">
    <source>
        <dbReference type="SAM" id="Phobius"/>
    </source>
</evidence>
<dbReference type="AlphaFoldDB" id="A0A0G3GWL8"/>
<dbReference type="CDD" id="cd04486">
    <property type="entry name" value="YhcR_OBF_like"/>
    <property type="match status" value="1"/>
</dbReference>
<dbReference type="InterPro" id="IPR005135">
    <property type="entry name" value="Endo/exonuclease/phosphatase"/>
</dbReference>
<feature type="signal peptide" evidence="3">
    <location>
        <begin position="1"/>
        <end position="21"/>
    </location>
</feature>
<gene>
    <name evidence="5" type="ORF">CEPID_10465</name>
</gene>
<evidence type="ECO:0000259" key="4">
    <source>
        <dbReference type="PROSITE" id="PS51841"/>
    </source>
</evidence>
<dbReference type="KEGG" id="cei:CEPID_10465"/>
<accession>A0A0G3GWL8</accession>
<dbReference type="GO" id="GO:0003824">
    <property type="term" value="F:catalytic activity"/>
    <property type="evidence" value="ECO:0007669"/>
    <property type="project" value="InterPro"/>
</dbReference>
<keyword evidence="2" id="KW-1133">Transmembrane helix</keyword>
<dbReference type="CDD" id="cd10283">
    <property type="entry name" value="MnuA_DNase1-like"/>
    <property type="match status" value="1"/>
</dbReference>
<keyword evidence="2" id="KW-0472">Membrane</keyword>
<reference evidence="5 6" key="1">
    <citation type="submission" date="2015-05" db="EMBL/GenBank/DDBJ databases">
        <title>Complete genome sequence of Corynebacterium epidermidicanis DSM 45586, isolated from the skin of a dog suffering from pruritus.</title>
        <authorList>
            <person name="Ruckert C."/>
            <person name="Albersmeier A."/>
            <person name="Winkler A."/>
            <person name="Tauch A."/>
        </authorList>
    </citation>
    <scope>NUCLEOTIDE SEQUENCE [LARGE SCALE GENOMIC DNA]</scope>
    <source>
        <strain evidence="5 6">DSM 45586</strain>
    </source>
</reference>
<dbReference type="Gene3D" id="3.60.10.10">
    <property type="entry name" value="Endonuclease/exonuclease/phosphatase"/>
    <property type="match status" value="1"/>
</dbReference>
<dbReference type="EMBL" id="CP011541">
    <property type="protein sequence ID" value="AKK03923.1"/>
    <property type="molecule type" value="Genomic_DNA"/>
</dbReference>
<proteinExistence type="predicted"/>
<dbReference type="InterPro" id="IPR001322">
    <property type="entry name" value="Lamin_tail_dom"/>
</dbReference>
<sequence>MLAMLVATATVAALPVPAALASPDGSDLVINEVFGGGGNSGAPYTNDFVELYNPTDQAISLAGYEVAYYSAKGGPGGKTQLTGNVAPRSHFLISMSGGTNGVALPTPDFTGTLALGGTGGTVKLLKAGADLDVVGWGAATIFESQAAAGTANTTSVQRTSAGVDTDNNAADFTAGSPTPQNSGTTPGETTTPGTTSPTTSAPTTTAQPSVEPGAVIPIADIQGTGSASPMVGKSVTTRGWVTSSYPEGGFNGFHLQTGGTGKTEKQAGQASDGIFIYAGKGTSLPSIGDCVTVSGTVSEYGKAGTSITQLSSPTVTSVDKAQCGEEVTPVAVTQLAADPNLREAYEGMLVQPTGAHTVTNNYALNTYGSVDLALGDKPYYQGTDVFPPSTDPNSDVQKLMAQQAAEVITLDDGRSADYFKTDKNTPLPYLAQDGGKTIKSLRTGDGVRFQHPVILDQRFNTWNFQPTQPITGNTAGTDLPITWEDSRVKVANVPDTVAGNYSLASFNVLNYFTTLGQNKPGCKAYNDKDGHPVAANGCTVRGAYSEKAFQDQQAKIVAAINKLNVSVLGLEEIENTATVTDSQKDRDTALAYLVSQLNAAGGNWDYVRSPAKVPSSEDYIRVAFIYQKDKVAPKGESIIFDAPEFTGTARQPLAQEFSSVANPEATFVTIVNHFKSKGSVAKGDGDTGDGQGNNANLRVQQAKALLRELSNQKQWQNTPTFIVGDLNSYSKETPVTTLIDGGFANLGEGRADASPSYQFGGRLGSLDHALANEAAAKLVQDAKVWDINSDESVAFEYSRRNYNAVDFYQPDFFRSSDHDPIKVGFNLPETTTSAPTTPETTTPEVTSPATSTEPTSEPVPTVTTAVTTTLEPTTVTETLAPETITTTAEPVTTTAVSTQVTTQVSTVTADPVTVTADPVTVTADPVTVTAAPVTTTVNGTPVTVTADPVTTTVTAAPVTVTPAPVTTTVNGTPITVTAAPVTTTAAPVTVTETATVTPAPVTTTVTTTGTATVTVTPTNPETPKPGKKPVSNGSSAGSFLGVLFGIGTIFGLGNFLLQRFAPQLFAQAQAQFMAFFARFMRF</sequence>
<dbReference type="Pfam" id="PF00932">
    <property type="entry name" value="LTD"/>
    <property type="match status" value="1"/>
</dbReference>
<feature type="region of interest" description="Disordered" evidence="1">
    <location>
        <begin position="147"/>
        <end position="210"/>
    </location>
</feature>
<feature type="compositionally biased region" description="Polar residues" evidence="1">
    <location>
        <begin position="150"/>
        <end position="181"/>
    </location>
</feature>
<evidence type="ECO:0000256" key="3">
    <source>
        <dbReference type="SAM" id="SignalP"/>
    </source>
</evidence>